<sequence length="724" mass="83697">MSDNISNSTSNLSTSETDCCCSIECCKSCIKMQKTIASQKEKIDELTLELEQFRCKGTEKLARFVLIPNKISNVDSLKICCEDNCLKKDLLYASCASTNGYVNVRYDGKIRYYLAKEKGKNNLIMTYSQNSFNKKDCYSKRYSLFYFEVKMVKETDKQCNAILGFDTKTVGIFLCNDNSKWDDYQKFNWKDGDVFGCGAIFQPNERSHTIVFFTKNGQKIGKNNWIFLAAQNQFTREKCYYLRYSLFYYEVKMIKETDKQCHASIGFDANPAKIFLCNDDAAWPHCPKLSWKNGDVFGCGVIFQPNKPSSTIAFFTKNGEKIGNKILLEIDALYPLIGLSACSVEVNFGYDLALKPFIYDVKTHLKLFIFHKMSYESDVIYSWGSTEPKCCCPIQCCCQKMIKMEAKLKKENENLKVKNLDLTEAIWKLHLGQATTLAHFVLIPNKIISINETSTCCDKKCINTNLITGTCKFKYGYVNVRYDGKLKYFLSEELIDKNNWIRLYAQNAFTREKCYYKRYSLFYYEVKMIKETDKLCWTFSISFFKGNQILLEEIDKLIPTIDLKAISVEVNFGYDLETKPFIYDARSKLKAELEEYRSKKLALFVYIPNKLTDIYYSVEKNTCCENKCINKDLNKGFCVSKNGYINVRNDGTINIICLKEKPNEKSYIIVFFTKNGKKIGNNIFLEEIDELLPCIGLDAISVEVNFGYDLVTKPFIYDVNKHFC</sequence>
<accession>A0A8T0A427</accession>
<protein>
    <recommendedName>
        <fullName evidence="4">SPRY domain-containing protein</fullName>
    </recommendedName>
</protein>
<organism evidence="2 3">
    <name type="scientific">Meloidogyne graminicola</name>
    <dbReference type="NCBI Taxonomy" id="189291"/>
    <lineage>
        <taxon>Eukaryota</taxon>
        <taxon>Metazoa</taxon>
        <taxon>Ecdysozoa</taxon>
        <taxon>Nematoda</taxon>
        <taxon>Chromadorea</taxon>
        <taxon>Rhabditida</taxon>
        <taxon>Tylenchina</taxon>
        <taxon>Tylenchomorpha</taxon>
        <taxon>Tylenchoidea</taxon>
        <taxon>Meloidogynidae</taxon>
        <taxon>Meloidogyninae</taxon>
        <taxon>Meloidogyne</taxon>
    </lineage>
</organism>
<dbReference type="EMBL" id="JABEBT010000002">
    <property type="protein sequence ID" value="KAF7640125.1"/>
    <property type="molecule type" value="Genomic_DNA"/>
</dbReference>
<keyword evidence="1" id="KW-0175">Coiled coil</keyword>
<feature type="coiled-coil region" evidence="1">
    <location>
        <begin position="29"/>
        <end position="56"/>
    </location>
</feature>
<evidence type="ECO:0000313" key="3">
    <source>
        <dbReference type="Proteomes" id="UP000605970"/>
    </source>
</evidence>
<comment type="caution">
    <text evidence="2">The sequence shown here is derived from an EMBL/GenBank/DDBJ whole genome shotgun (WGS) entry which is preliminary data.</text>
</comment>
<dbReference type="Gene3D" id="2.60.120.920">
    <property type="match status" value="3"/>
</dbReference>
<evidence type="ECO:0008006" key="4">
    <source>
        <dbReference type="Google" id="ProtNLM"/>
    </source>
</evidence>
<dbReference type="AlphaFoldDB" id="A0A8T0A427"/>
<gene>
    <name evidence="2" type="ORF">Mgra_00000572</name>
</gene>
<name>A0A8T0A427_9BILA</name>
<reference evidence="2" key="1">
    <citation type="journal article" date="2020" name="Ecol. Evol.">
        <title>Genome structure and content of the rice root-knot nematode (Meloidogyne graminicola).</title>
        <authorList>
            <person name="Phan N.T."/>
            <person name="Danchin E.G.J."/>
            <person name="Klopp C."/>
            <person name="Perfus-Barbeoch L."/>
            <person name="Kozlowski D.K."/>
            <person name="Koutsovoulos G.D."/>
            <person name="Lopez-Roques C."/>
            <person name="Bouchez O."/>
            <person name="Zahm M."/>
            <person name="Besnard G."/>
            <person name="Bellafiore S."/>
        </authorList>
    </citation>
    <scope>NUCLEOTIDE SEQUENCE</scope>
    <source>
        <strain evidence="2">VN-18</strain>
    </source>
</reference>
<dbReference type="PANTHER" id="PTHR12864">
    <property type="entry name" value="RAN BINDING PROTEIN 9-RELATED"/>
    <property type="match status" value="1"/>
</dbReference>
<keyword evidence="3" id="KW-1185">Reference proteome</keyword>
<evidence type="ECO:0000313" key="2">
    <source>
        <dbReference type="EMBL" id="KAF7640125.1"/>
    </source>
</evidence>
<dbReference type="Proteomes" id="UP000605970">
    <property type="component" value="Unassembled WGS sequence"/>
</dbReference>
<dbReference type="CDD" id="cd12885">
    <property type="entry name" value="SPRY_RanBP_like"/>
    <property type="match status" value="1"/>
</dbReference>
<dbReference type="InterPro" id="IPR044736">
    <property type="entry name" value="Gid1/RanBPM/SPLA_SPRY"/>
</dbReference>
<dbReference type="InterPro" id="IPR043136">
    <property type="entry name" value="B30.2/SPRY_sf"/>
</dbReference>
<proteinExistence type="predicted"/>
<dbReference type="InterPro" id="IPR050618">
    <property type="entry name" value="Ubq-SigPath_Reg"/>
</dbReference>
<feature type="coiled-coil region" evidence="1">
    <location>
        <begin position="398"/>
        <end position="425"/>
    </location>
</feature>
<evidence type="ECO:0000256" key="1">
    <source>
        <dbReference type="SAM" id="Coils"/>
    </source>
</evidence>
<dbReference type="OrthoDB" id="258495at2759"/>